<evidence type="ECO:0000259" key="5">
    <source>
        <dbReference type="Pfam" id="PF04539"/>
    </source>
</evidence>
<dbReference type="Proteomes" id="UP000612899">
    <property type="component" value="Unassembled WGS sequence"/>
</dbReference>
<feature type="domain" description="RNA polymerase sigma-70 region 3" evidence="5">
    <location>
        <begin position="122"/>
        <end position="166"/>
    </location>
</feature>
<dbReference type="EMBL" id="BONY01000051">
    <property type="protein sequence ID" value="GIH08548.1"/>
    <property type="molecule type" value="Genomic_DNA"/>
</dbReference>
<dbReference type="GO" id="GO:0006352">
    <property type="term" value="P:DNA-templated transcription initiation"/>
    <property type="evidence" value="ECO:0007669"/>
    <property type="project" value="InterPro"/>
</dbReference>
<evidence type="ECO:0000259" key="7">
    <source>
        <dbReference type="Pfam" id="PF04545"/>
    </source>
</evidence>
<dbReference type="InterPro" id="IPR014322">
    <property type="entry name" value="RNA_pol_sigma-B/F/G"/>
</dbReference>
<dbReference type="PRINTS" id="PR00046">
    <property type="entry name" value="SIGMA70FCT"/>
</dbReference>
<dbReference type="SUPFAM" id="SSF88946">
    <property type="entry name" value="Sigma2 domain of RNA polymerase sigma factors"/>
    <property type="match status" value="1"/>
</dbReference>
<feature type="domain" description="RNA polymerase sigma-70 region 4" evidence="7">
    <location>
        <begin position="207"/>
        <end position="254"/>
    </location>
</feature>
<keyword evidence="3" id="KW-0238">DNA-binding</keyword>
<dbReference type="InterPro" id="IPR007630">
    <property type="entry name" value="RNA_pol_sigma70_r4"/>
</dbReference>
<keyword evidence="4" id="KW-0804">Transcription</keyword>
<dbReference type="GO" id="GO:0016987">
    <property type="term" value="F:sigma factor activity"/>
    <property type="evidence" value="ECO:0007669"/>
    <property type="project" value="UniProtKB-KW"/>
</dbReference>
<evidence type="ECO:0000259" key="6">
    <source>
        <dbReference type="Pfam" id="PF04542"/>
    </source>
</evidence>
<dbReference type="InterPro" id="IPR007627">
    <property type="entry name" value="RNA_pol_sigma70_r2"/>
</dbReference>
<evidence type="ECO:0000256" key="4">
    <source>
        <dbReference type="ARBA" id="ARBA00023163"/>
    </source>
</evidence>
<dbReference type="InterPro" id="IPR007624">
    <property type="entry name" value="RNA_pol_sigma70_r3"/>
</dbReference>
<evidence type="ECO:0000256" key="3">
    <source>
        <dbReference type="ARBA" id="ARBA00023125"/>
    </source>
</evidence>
<comment type="caution">
    <text evidence="8">The sequence shown here is derived from an EMBL/GenBank/DDBJ whole genome shotgun (WGS) entry which is preliminary data.</text>
</comment>
<dbReference type="Gene3D" id="1.10.10.10">
    <property type="entry name" value="Winged helix-like DNA-binding domain superfamily/Winged helix DNA-binding domain"/>
    <property type="match status" value="2"/>
</dbReference>
<dbReference type="PANTHER" id="PTHR30385:SF4">
    <property type="entry name" value="RNA POLYMERASE SIGMA-E FACTOR"/>
    <property type="match status" value="1"/>
</dbReference>
<dbReference type="Pfam" id="PF04545">
    <property type="entry name" value="Sigma70_r4"/>
    <property type="match status" value="1"/>
</dbReference>
<evidence type="ECO:0008006" key="10">
    <source>
        <dbReference type="Google" id="ProtNLM"/>
    </source>
</evidence>
<evidence type="ECO:0000256" key="1">
    <source>
        <dbReference type="ARBA" id="ARBA00023015"/>
    </source>
</evidence>
<evidence type="ECO:0000313" key="9">
    <source>
        <dbReference type="Proteomes" id="UP000612899"/>
    </source>
</evidence>
<proteinExistence type="predicted"/>
<dbReference type="NCBIfam" id="TIGR02980">
    <property type="entry name" value="SigBFG"/>
    <property type="match status" value="1"/>
</dbReference>
<keyword evidence="9" id="KW-1185">Reference proteome</keyword>
<gene>
    <name evidence="8" type="ORF">Rhe02_66150</name>
</gene>
<dbReference type="InterPro" id="IPR000943">
    <property type="entry name" value="RNA_pol_sigma70"/>
</dbReference>
<sequence length="259" mass="29533">MVSVSIDTLHEADLLADEALQRLCEAKADDPELPRLRTEAIAAFTPMARRTALKFQRRGEDLEDLVQVALIGLIKSVDRYEPERGVHFVHYAVPTMIGELKRHFRDKAWTVRVNRGLQELHLRIIKAIPDLSQRLQRTPTTADLAGFLEIDEEDIRQGMRCAGAYSTRSLSDLVPGSSDIELSEMMGEQDRELELVPDRLALHEVVARLPEREQQILRLRFMDNLTQAEIATMIGVSQMHVSRLLAKAFQELREMLLTD</sequence>
<reference evidence="8" key="1">
    <citation type="submission" date="2021-01" db="EMBL/GenBank/DDBJ databases">
        <title>Whole genome shotgun sequence of Rhizocola hellebori NBRC 109834.</title>
        <authorList>
            <person name="Komaki H."/>
            <person name="Tamura T."/>
        </authorList>
    </citation>
    <scope>NUCLEOTIDE SEQUENCE</scope>
    <source>
        <strain evidence="8">NBRC 109834</strain>
    </source>
</reference>
<dbReference type="RefSeq" id="WP_239124206.1">
    <property type="nucleotide sequence ID" value="NZ_BONY01000051.1"/>
</dbReference>
<dbReference type="NCBIfam" id="TIGR02937">
    <property type="entry name" value="sigma70-ECF"/>
    <property type="match status" value="1"/>
</dbReference>
<name>A0A8J3VK14_9ACTN</name>
<dbReference type="InterPro" id="IPR013324">
    <property type="entry name" value="RNA_pol_sigma_r3/r4-like"/>
</dbReference>
<organism evidence="8 9">
    <name type="scientific">Rhizocola hellebori</name>
    <dbReference type="NCBI Taxonomy" id="1392758"/>
    <lineage>
        <taxon>Bacteria</taxon>
        <taxon>Bacillati</taxon>
        <taxon>Actinomycetota</taxon>
        <taxon>Actinomycetes</taxon>
        <taxon>Micromonosporales</taxon>
        <taxon>Micromonosporaceae</taxon>
        <taxon>Rhizocola</taxon>
    </lineage>
</organism>
<dbReference type="PANTHER" id="PTHR30385">
    <property type="entry name" value="SIGMA FACTOR F FLAGELLAR"/>
    <property type="match status" value="1"/>
</dbReference>
<accession>A0A8J3VK14</accession>
<feature type="domain" description="RNA polymerase sigma-70 region 2" evidence="6">
    <location>
        <begin position="42"/>
        <end position="110"/>
    </location>
</feature>
<dbReference type="InterPro" id="IPR036388">
    <property type="entry name" value="WH-like_DNA-bd_sf"/>
</dbReference>
<evidence type="ECO:0000256" key="2">
    <source>
        <dbReference type="ARBA" id="ARBA00023082"/>
    </source>
</evidence>
<keyword evidence="1" id="KW-0805">Transcription regulation</keyword>
<dbReference type="InterPro" id="IPR014284">
    <property type="entry name" value="RNA_pol_sigma-70_dom"/>
</dbReference>
<evidence type="ECO:0000313" key="8">
    <source>
        <dbReference type="EMBL" id="GIH08548.1"/>
    </source>
</evidence>
<dbReference type="SUPFAM" id="SSF88659">
    <property type="entry name" value="Sigma3 and sigma4 domains of RNA polymerase sigma factors"/>
    <property type="match status" value="2"/>
</dbReference>
<dbReference type="AlphaFoldDB" id="A0A8J3VK14"/>
<dbReference type="CDD" id="cd06171">
    <property type="entry name" value="Sigma70_r4"/>
    <property type="match status" value="1"/>
</dbReference>
<dbReference type="GO" id="GO:0003677">
    <property type="term" value="F:DNA binding"/>
    <property type="evidence" value="ECO:0007669"/>
    <property type="project" value="UniProtKB-KW"/>
</dbReference>
<dbReference type="Gene3D" id="1.20.120.1810">
    <property type="match status" value="1"/>
</dbReference>
<dbReference type="Pfam" id="PF04542">
    <property type="entry name" value="Sigma70_r2"/>
    <property type="match status" value="1"/>
</dbReference>
<dbReference type="InterPro" id="IPR013325">
    <property type="entry name" value="RNA_pol_sigma_r2"/>
</dbReference>
<protein>
    <recommendedName>
        <fullName evidence="10">SigB/SigF/SigG family RNA polymerase sigma factor</fullName>
    </recommendedName>
</protein>
<dbReference type="Pfam" id="PF04539">
    <property type="entry name" value="Sigma70_r3"/>
    <property type="match status" value="1"/>
</dbReference>
<keyword evidence="2" id="KW-0731">Sigma factor</keyword>